<protein>
    <submittedName>
        <fullName evidence="6">Nuclease homologue</fullName>
    </submittedName>
</protein>
<name>A0A1I4DYN8_9RHOB</name>
<evidence type="ECO:0000256" key="4">
    <source>
        <dbReference type="SAM" id="MobiDB-lite"/>
    </source>
</evidence>
<evidence type="ECO:0000313" key="7">
    <source>
        <dbReference type="Proteomes" id="UP000198851"/>
    </source>
</evidence>
<keyword evidence="3" id="KW-0378">Hydrolase</keyword>
<evidence type="ECO:0000259" key="5">
    <source>
        <dbReference type="PROSITE" id="PS50830"/>
    </source>
</evidence>
<dbReference type="SUPFAM" id="SSF50199">
    <property type="entry name" value="Staphylococcal nuclease"/>
    <property type="match status" value="1"/>
</dbReference>
<keyword evidence="2" id="KW-0255">Endonuclease</keyword>
<keyword evidence="1" id="KW-0540">Nuclease</keyword>
<proteinExistence type="predicted"/>
<dbReference type="PANTHER" id="PTHR12302">
    <property type="entry name" value="EBNA2 BINDING PROTEIN P100"/>
    <property type="match status" value="1"/>
</dbReference>
<dbReference type="InterPro" id="IPR016071">
    <property type="entry name" value="Staphylococal_nuclease_OB-fold"/>
</dbReference>
<dbReference type="GO" id="GO:0004519">
    <property type="term" value="F:endonuclease activity"/>
    <property type="evidence" value="ECO:0007669"/>
    <property type="project" value="UniProtKB-KW"/>
</dbReference>
<dbReference type="Proteomes" id="UP000198851">
    <property type="component" value="Unassembled WGS sequence"/>
</dbReference>
<dbReference type="AlphaFoldDB" id="A0A1I4DYN8"/>
<keyword evidence="7" id="KW-1185">Reference proteome</keyword>
<accession>A0A1I4DYN8</accession>
<organism evidence="6 7">
    <name type="scientific">Shimia haliotis</name>
    <dbReference type="NCBI Taxonomy" id="1280847"/>
    <lineage>
        <taxon>Bacteria</taxon>
        <taxon>Pseudomonadati</taxon>
        <taxon>Pseudomonadota</taxon>
        <taxon>Alphaproteobacteria</taxon>
        <taxon>Rhodobacterales</taxon>
        <taxon>Roseobacteraceae</taxon>
    </lineage>
</organism>
<dbReference type="EMBL" id="FOSZ01000003">
    <property type="protein sequence ID" value="SFK97011.1"/>
    <property type="molecule type" value="Genomic_DNA"/>
</dbReference>
<dbReference type="InterPro" id="IPR035437">
    <property type="entry name" value="SNase_OB-fold_sf"/>
</dbReference>
<reference evidence="7" key="1">
    <citation type="submission" date="2016-10" db="EMBL/GenBank/DDBJ databases">
        <authorList>
            <person name="Varghese N."/>
            <person name="Submissions S."/>
        </authorList>
    </citation>
    <scope>NUCLEOTIDE SEQUENCE [LARGE SCALE GENOMIC DNA]</scope>
    <source>
        <strain evidence="7">DSM 28453</strain>
    </source>
</reference>
<dbReference type="GO" id="GO:0016787">
    <property type="term" value="F:hydrolase activity"/>
    <property type="evidence" value="ECO:0007669"/>
    <property type="project" value="UniProtKB-KW"/>
</dbReference>
<feature type="domain" description="TNase-like" evidence="5">
    <location>
        <begin position="96"/>
        <end position="175"/>
    </location>
</feature>
<evidence type="ECO:0000256" key="1">
    <source>
        <dbReference type="ARBA" id="ARBA00022722"/>
    </source>
</evidence>
<sequence>MEGLILFLVFVLVVAGSILLFGNRSNVGTSTDQRPQIQPLPRRAEKKAQKKRPEQKRRSTEPGKKGPLSAEEWCRENNVPLPPMPESLSISGPAYVIDGDTIRIKKTKIRLAGIDAPETDQPYGQKSKWAMVRICKGKTITAKLDGKRSYDRLVGTCYLPDGSDIGAEIVKEGLALDLAVFSGGKYRHLEPDGARRKLAFGKFGHRSIKRQSGSST</sequence>
<feature type="region of interest" description="Disordered" evidence="4">
    <location>
        <begin position="28"/>
        <end position="72"/>
    </location>
</feature>
<dbReference type="Gene3D" id="2.40.50.90">
    <property type="match status" value="1"/>
</dbReference>
<dbReference type="Pfam" id="PF00565">
    <property type="entry name" value="SNase"/>
    <property type="match status" value="1"/>
</dbReference>
<gene>
    <name evidence="6" type="ORF">SAMN04488036_103440</name>
</gene>
<dbReference type="PROSITE" id="PS50830">
    <property type="entry name" value="TNASE_3"/>
    <property type="match status" value="1"/>
</dbReference>
<dbReference type="SMART" id="SM00318">
    <property type="entry name" value="SNc"/>
    <property type="match status" value="1"/>
</dbReference>
<evidence type="ECO:0000256" key="2">
    <source>
        <dbReference type="ARBA" id="ARBA00022759"/>
    </source>
</evidence>
<dbReference type="PANTHER" id="PTHR12302:SF3">
    <property type="entry name" value="SERINE_THREONINE-PROTEIN KINASE 31"/>
    <property type="match status" value="1"/>
</dbReference>
<dbReference type="OrthoDB" id="9805504at2"/>
<evidence type="ECO:0000256" key="3">
    <source>
        <dbReference type="ARBA" id="ARBA00022801"/>
    </source>
</evidence>
<dbReference type="STRING" id="1280847.SAMN04488036_103440"/>
<dbReference type="RefSeq" id="WP_093323468.1">
    <property type="nucleotide sequence ID" value="NZ_FOSZ01000003.1"/>
</dbReference>
<evidence type="ECO:0000313" key="6">
    <source>
        <dbReference type="EMBL" id="SFK97011.1"/>
    </source>
</evidence>